<reference evidence="2 3" key="1">
    <citation type="submission" date="2019-04" db="EMBL/GenBank/DDBJ databases">
        <title>Cohnella sp. nov. isolated from preserved vegetables.</title>
        <authorList>
            <person name="Lin S.-Y."/>
            <person name="Hung M.-H."/>
            <person name="Young C.-C."/>
        </authorList>
    </citation>
    <scope>NUCLEOTIDE SEQUENCE [LARGE SCALE GENOMIC DNA]</scope>
    <source>
        <strain evidence="2 3">CC-MHH1044</strain>
    </source>
</reference>
<protein>
    <submittedName>
        <fullName evidence="2">Trehalose utilization protein ThuA</fullName>
    </submittedName>
</protein>
<dbReference type="InterPro" id="IPR009381">
    <property type="entry name" value="Trehalose_catabolism_ThuA_prok"/>
</dbReference>
<dbReference type="AlphaFoldDB" id="A0A4S4BXB0"/>
<dbReference type="InterPro" id="IPR029010">
    <property type="entry name" value="ThuA-like"/>
</dbReference>
<dbReference type="Proteomes" id="UP000310636">
    <property type="component" value="Unassembled WGS sequence"/>
</dbReference>
<evidence type="ECO:0000259" key="1">
    <source>
        <dbReference type="Pfam" id="PF06283"/>
    </source>
</evidence>
<sequence>MSEAIRVTIWNENRHETREERVRAIYPQGIHGAIAEGISGDFVIRTATMDEPEQGLPEDVLDATDVLVWWGHIGHRDLSEELADRVAARVRQGMGLIALHSSHYSKPFKRLMGTSCSLLYRDVAEKERLWVTAPAHPIVAGIGPYFELPHEEMYGEFFDIPSPDEVVLTGWFEGGNVFRSGCTFTRGMGKIFYFQPGHQLYPTYYDSNVRRVISNAINWAAPVRRPALQFGKSVPALEPLSVEGE</sequence>
<dbReference type="SUPFAM" id="SSF52317">
    <property type="entry name" value="Class I glutamine amidotransferase-like"/>
    <property type="match status" value="1"/>
</dbReference>
<organism evidence="2 3">
    <name type="scientific">Cohnella fermenti</name>
    <dbReference type="NCBI Taxonomy" id="2565925"/>
    <lineage>
        <taxon>Bacteria</taxon>
        <taxon>Bacillati</taxon>
        <taxon>Bacillota</taxon>
        <taxon>Bacilli</taxon>
        <taxon>Bacillales</taxon>
        <taxon>Paenibacillaceae</taxon>
        <taxon>Cohnella</taxon>
    </lineage>
</organism>
<dbReference type="OrthoDB" id="252909at2"/>
<dbReference type="RefSeq" id="WP_136370234.1">
    <property type="nucleotide sequence ID" value="NZ_SSOB01000014.1"/>
</dbReference>
<gene>
    <name evidence="2" type="ORF">E6C55_13010</name>
</gene>
<dbReference type="Pfam" id="PF06283">
    <property type="entry name" value="ThuA"/>
    <property type="match status" value="1"/>
</dbReference>
<comment type="caution">
    <text evidence="2">The sequence shown here is derived from an EMBL/GenBank/DDBJ whole genome shotgun (WGS) entry which is preliminary data.</text>
</comment>
<dbReference type="PIRSF" id="PIRSF030013">
    <property type="entry name" value="ThuA"/>
    <property type="match status" value="1"/>
</dbReference>
<dbReference type="InterPro" id="IPR029062">
    <property type="entry name" value="Class_I_gatase-like"/>
</dbReference>
<dbReference type="Gene3D" id="3.40.50.880">
    <property type="match status" value="1"/>
</dbReference>
<evidence type="ECO:0000313" key="2">
    <source>
        <dbReference type="EMBL" id="THF79128.1"/>
    </source>
</evidence>
<dbReference type="EMBL" id="SSOB01000014">
    <property type="protein sequence ID" value="THF79128.1"/>
    <property type="molecule type" value="Genomic_DNA"/>
</dbReference>
<feature type="domain" description="ThuA-like" evidence="1">
    <location>
        <begin position="6"/>
        <end position="220"/>
    </location>
</feature>
<name>A0A4S4BXB0_9BACL</name>
<keyword evidence="3" id="KW-1185">Reference proteome</keyword>
<evidence type="ECO:0000313" key="3">
    <source>
        <dbReference type="Proteomes" id="UP000310636"/>
    </source>
</evidence>
<accession>A0A4S4BXB0</accession>
<proteinExistence type="predicted"/>